<keyword evidence="4 7" id="KW-0560">Oxidoreductase</keyword>
<dbReference type="Proteomes" id="UP000070572">
    <property type="component" value="Unassembled WGS sequence"/>
</dbReference>
<dbReference type="InterPro" id="IPR022383">
    <property type="entry name" value="Lactate/malate_DH_C"/>
</dbReference>
<dbReference type="NCBIfam" id="TIGR01771">
    <property type="entry name" value="L-LDH-NAD"/>
    <property type="match status" value="1"/>
</dbReference>
<feature type="binding site" evidence="9">
    <location>
        <begin position="25"/>
        <end position="30"/>
    </location>
    <ligand>
        <name>NAD(+)</name>
        <dbReference type="ChEBI" id="CHEBI:57540"/>
    </ligand>
</feature>
<comment type="similarity">
    <text evidence="2 7">Belongs to the LDH/MDH superfamily. LDH family.</text>
</comment>
<dbReference type="CDD" id="cd05292">
    <property type="entry name" value="LDH_2"/>
    <property type="match status" value="1"/>
</dbReference>
<dbReference type="Pfam" id="PF02866">
    <property type="entry name" value="Ldh_1_C"/>
    <property type="match status" value="1"/>
</dbReference>
<comment type="function">
    <text evidence="7">Catalyzes the conversion of lactate to pyruvate.</text>
</comment>
<feature type="active site" description="Proton acceptor" evidence="7 8">
    <location>
        <position position="191"/>
    </location>
</feature>
<dbReference type="GO" id="GO:0006096">
    <property type="term" value="P:glycolytic process"/>
    <property type="evidence" value="ECO:0007669"/>
    <property type="project" value="UniProtKB-UniRule"/>
</dbReference>
<dbReference type="GO" id="GO:0006089">
    <property type="term" value="P:lactate metabolic process"/>
    <property type="evidence" value="ECO:0007669"/>
    <property type="project" value="TreeGrafter"/>
</dbReference>
<evidence type="ECO:0000256" key="9">
    <source>
        <dbReference type="PIRSR" id="PIRSR000102-3"/>
    </source>
</evidence>
<dbReference type="PANTHER" id="PTHR43128:SF16">
    <property type="entry name" value="L-LACTATE DEHYDROGENASE"/>
    <property type="match status" value="1"/>
</dbReference>
<evidence type="ECO:0000256" key="2">
    <source>
        <dbReference type="ARBA" id="ARBA00006054"/>
    </source>
</evidence>
<dbReference type="HAMAP" id="MF_00488">
    <property type="entry name" value="Lactate_dehydrog"/>
    <property type="match status" value="1"/>
</dbReference>
<feature type="binding site" evidence="7">
    <location>
        <begin position="136"/>
        <end position="139"/>
    </location>
    <ligand>
        <name>substrate</name>
    </ligand>
</feature>
<dbReference type="PANTHER" id="PTHR43128">
    <property type="entry name" value="L-2-HYDROXYCARBOXYLATE DEHYDROGENASE (NAD(P)(+))"/>
    <property type="match status" value="1"/>
</dbReference>
<evidence type="ECO:0000313" key="12">
    <source>
        <dbReference type="EMBL" id="KXB80498.1"/>
    </source>
</evidence>
<dbReference type="GO" id="GO:0005737">
    <property type="term" value="C:cytoplasm"/>
    <property type="evidence" value="ECO:0007669"/>
    <property type="project" value="UniProtKB-SubCell"/>
</dbReference>
<accession>A0AB34WYM0</accession>
<comment type="activity regulation">
    <text evidence="7">Allosterically activated by fructose 1,6-bisphosphate (FBP).</text>
</comment>
<feature type="binding site" evidence="7">
    <location>
        <position position="104"/>
    </location>
    <ligand>
        <name>substrate</name>
    </ligand>
</feature>
<dbReference type="Gene3D" id="3.90.110.10">
    <property type="entry name" value="Lactate dehydrogenase/glycoside hydrolase, family 4, C-terminal"/>
    <property type="match status" value="1"/>
</dbReference>
<comment type="subunit">
    <text evidence="7">Homotetramer.</text>
</comment>
<evidence type="ECO:0000256" key="3">
    <source>
        <dbReference type="ARBA" id="ARBA00012967"/>
    </source>
</evidence>
<sequence>MSKERANSLYPASMLTRRSKVGIVGAGFVGTALAYACQIKGAAREIALFDINKAKVEAEALDLAHGIQFTPAASISGSDDVEVLRDADVIVITAGPQQKPGQSRLDMVQAMANIMHSILPKVLNVAPDAIYILVSNPVDIATYMALKMSGLPSHQVFGSGTVLDTSRMRYLISQETGVAVQNVHAYIAGEHGDSEVPLWSSAEIGNVPLSRWGATVNGGIFDDKLKQRISKDVVESAYRIIDGKGVTNFAIGLSVTNIISAVMRDEDRVLTVSSLLDNWNGISGVCMAAPTLVGRSGVGRVLDPPITLDERDALTRSAEKLAEVAKTVGL</sequence>
<gene>
    <name evidence="7" type="primary">ldh</name>
    <name evidence="12" type="ORF">HMPREF1862_01181</name>
</gene>
<keyword evidence="7" id="KW-0963">Cytoplasm</keyword>
<evidence type="ECO:0000256" key="4">
    <source>
        <dbReference type="ARBA" id="ARBA00023002"/>
    </source>
</evidence>
<feature type="domain" description="Lactate/malate dehydrogenase C-terminal" evidence="11">
    <location>
        <begin position="161"/>
        <end position="326"/>
    </location>
</feature>
<feature type="binding site" evidence="7">
    <location>
        <position position="169"/>
    </location>
    <ligand>
        <name>beta-D-fructose 1,6-bisphosphate</name>
        <dbReference type="ChEBI" id="CHEBI:32966"/>
        <note>allosteric activator</note>
    </ligand>
</feature>
<feature type="binding site" evidence="7">
    <location>
        <position position="55"/>
    </location>
    <ligand>
        <name>NAD(+)</name>
        <dbReference type="ChEBI" id="CHEBI:57540"/>
    </ligand>
</feature>
<feature type="binding site" evidence="7 9">
    <location>
        <begin position="134"/>
        <end position="136"/>
    </location>
    <ligand>
        <name>NAD(+)</name>
        <dbReference type="ChEBI" id="CHEBI:57540"/>
    </ligand>
</feature>
<dbReference type="InterPro" id="IPR001557">
    <property type="entry name" value="L-lactate/malate_DH"/>
</dbReference>
<evidence type="ECO:0000256" key="7">
    <source>
        <dbReference type="HAMAP-Rule" id="MF_00488"/>
    </source>
</evidence>
<dbReference type="InterPro" id="IPR001236">
    <property type="entry name" value="Lactate/malate_DH_N"/>
</dbReference>
<keyword evidence="5 7" id="KW-0520">NAD</keyword>
<comment type="caution">
    <text evidence="12">The sequence shown here is derived from an EMBL/GenBank/DDBJ whole genome shotgun (WGS) entry which is preliminary data.</text>
</comment>
<feature type="binding site" evidence="7 9">
    <location>
        <position position="50"/>
    </location>
    <ligand>
        <name>NAD(+)</name>
        <dbReference type="ChEBI" id="CHEBI:57540"/>
    </ligand>
</feature>
<dbReference type="SUPFAM" id="SSF56327">
    <property type="entry name" value="LDH C-terminal domain-like"/>
    <property type="match status" value="1"/>
</dbReference>
<evidence type="ECO:0000256" key="1">
    <source>
        <dbReference type="ARBA" id="ARBA00004843"/>
    </source>
</evidence>
<dbReference type="RefSeq" id="WP_060920491.1">
    <property type="nucleotide sequence ID" value="NZ_CAUPGC010000001.1"/>
</dbReference>
<dbReference type="SUPFAM" id="SSF51735">
    <property type="entry name" value="NAD(P)-binding Rossmann-fold domains"/>
    <property type="match status" value="1"/>
</dbReference>
<comment type="caution">
    <text evidence="7">Lacks conserved residue(s) required for the propagation of feature annotation.</text>
</comment>
<evidence type="ECO:0000256" key="6">
    <source>
        <dbReference type="ARBA" id="ARBA00049258"/>
    </source>
</evidence>
<dbReference type="AlphaFoldDB" id="A0AB34WYM0"/>
<comment type="catalytic activity">
    <reaction evidence="6 7">
        <text>(S)-lactate + NAD(+) = pyruvate + NADH + H(+)</text>
        <dbReference type="Rhea" id="RHEA:23444"/>
        <dbReference type="ChEBI" id="CHEBI:15361"/>
        <dbReference type="ChEBI" id="CHEBI:15378"/>
        <dbReference type="ChEBI" id="CHEBI:16651"/>
        <dbReference type="ChEBI" id="CHEBI:57540"/>
        <dbReference type="ChEBI" id="CHEBI:57945"/>
        <dbReference type="EC" id="1.1.1.27"/>
    </reaction>
</comment>
<feature type="modified residue" description="Phosphotyrosine" evidence="7">
    <location>
        <position position="238"/>
    </location>
</feature>
<dbReference type="EC" id="1.1.1.27" evidence="3 7"/>
<evidence type="ECO:0000256" key="8">
    <source>
        <dbReference type="PIRSR" id="PIRSR000102-1"/>
    </source>
</evidence>
<dbReference type="Gene3D" id="3.40.50.720">
    <property type="entry name" value="NAD(P)-binding Rossmann-like Domain"/>
    <property type="match status" value="1"/>
</dbReference>
<evidence type="ECO:0000313" key="13">
    <source>
        <dbReference type="Proteomes" id="UP000070572"/>
    </source>
</evidence>
<feature type="binding site" evidence="7">
    <location>
        <position position="98"/>
    </location>
    <ligand>
        <name>substrate</name>
    </ligand>
</feature>
<feature type="binding site" evidence="7">
    <location>
        <position position="117"/>
    </location>
    <ligand>
        <name>NAD(+)</name>
        <dbReference type="ChEBI" id="CHEBI:57540"/>
    </ligand>
</feature>
<comment type="pathway">
    <text evidence="1 7">Fermentation; pyruvate fermentation to lactate; (S)-lactate from pyruvate: step 1/1.</text>
</comment>
<dbReference type="PROSITE" id="PS00064">
    <property type="entry name" value="L_LDH"/>
    <property type="match status" value="1"/>
</dbReference>
<proteinExistence type="inferred from homology"/>
<protein>
    <recommendedName>
        <fullName evidence="3 7">L-lactate dehydrogenase</fullName>
        <shortName evidence="7">L-LDH</shortName>
        <ecNumber evidence="3 7">1.1.1.27</ecNumber>
    </recommendedName>
</protein>
<dbReference type="PIRSF" id="PIRSF000102">
    <property type="entry name" value="Lac_mal_DH"/>
    <property type="match status" value="1"/>
</dbReference>
<feature type="binding site" evidence="7">
    <location>
        <position position="159"/>
    </location>
    <ligand>
        <name>NAD(+)</name>
        <dbReference type="ChEBI" id="CHEBI:57540"/>
    </ligand>
</feature>
<evidence type="ECO:0000259" key="11">
    <source>
        <dbReference type="Pfam" id="PF02866"/>
    </source>
</evidence>
<dbReference type="Pfam" id="PF00056">
    <property type="entry name" value="Ldh_1_N"/>
    <property type="match status" value="1"/>
</dbReference>
<comment type="subcellular location">
    <subcellularLocation>
        <location evidence="7">Cytoplasm</location>
    </subcellularLocation>
</comment>
<evidence type="ECO:0000256" key="5">
    <source>
        <dbReference type="ARBA" id="ARBA00023027"/>
    </source>
</evidence>
<feature type="binding site" evidence="7">
    <location>
        <position position="247"/>
    </location>
    <ligand>
        <name>substrate</name>
    </ligand>
</feature>
<keyword evidence="7" id="KW-0597">Phosphoprotein</keyword>
<feature type="binding site" evidence="7">
    <location>
        <position position="184"/>
    </location>
    <ligand>
        <name>beta-D-fructose 1,6-bisphosphate</name>
        <dbReference type="ChEBI" id="CHEBI:32966"/>
        <note>allosteric activator</note>
    </ligand>
</feature>
<reference evidence="12 13" key="1">
    <citation type="submission" date="2016-01" db="EMBL/GenBank/DDBJ databases">
        <authorList>
            <person name="Mitreva M."/>
            <person name="Pepin K.H."/>
            <person name="Mihindukulasuriya K.A."/>
            <person name="Fulton R."/>
            <person name="Fronick C."/>
            <person name="O'Laughlin M."/>
            <person name="Miner T."/>
            <person name="Herter B."/>
            <person name="Rosa B.A."/>
            <person name="Cordes M."/>
            <person name="Tomlinson C."/>
            <person name="Wollam A."/>
            <person name="Palsikar V.B."/>
            <person name="Mardis E.R."/>
            <person name="Wilson R.K."/>
        </authorList>
    </citation>
    <scope>NUCLEOTIDE SEQUENCE [LARGE SCALE GENOMIC DNA]</scope>
    <source>
        <strain evidence="12 13">DNF00696</strain>
    </source>
</reference>
<dbReference type="PRINTS" id="PR00086">
    <property type="entry name" value="LLDHDRGNASE"/>
</dbReference>
<dbReference type="EMBL" id="LSDN01000015">
    <property type="protein sequence ID" value="KXB80498.1"/>
    <property type="molecule type" value="Genomic_DNA"/>
</dbReference>
<dbReference type="InterPro" id="IPR015955">
    <property type="entry name" value="Lactate_DH/Glyco_Ohase_4_C"/>
</dbReference>
<keyword evidence="7" id="KW-0021">Allosteric enzyme</keyword>
<dbReference type="InterPro" id="IPR018177">
    <property type="entry name" value="L-lactate_DH_AS"/>
</dbReference>
<dbReference type="InterPro" id="IPR036291">
    <property type="entry name" value="NAD(P)-bd_dom_sf"/>
</dbReference>
<evidence type="ECO:0000259" key="10">
    <source>
        <dbReference type="Pfam" id="PF00056"/>
    </source>
</evidence>
<feature type="binding site" evidence="7">
    <location>
        <position position="29"/>
    </location>
    <ligand>
        <name>NAD(+)</name>
        <dbReference type="ChEBI" id="CHEBI:57540"/>
    </ligand>
</feature>
<name>A0AB34WYM0_9ACTO</name>
<dbReference type="InterPro" id="IPR011304">
    <property type="entry name" value="L-lactate_DH"/>
</dbReference>
<feature type="binding site" evidence="7">
    <location>
        <begin position="164"/>
        <end position="167"/>
    </location>
    <ligand>
        <name>substrate</name>
    </ligand>
</feature>
<feature type="domain" description="Lactate/malate dehydrogenase N-terminal" evidence="10">
    <location>
        <begin position="20"/>
        <end position="158"/>
    </location>
</feature>
<dbReference type="GO" id="GO:0004459">
    <property type="term" value="F:L-lactate dehydrogenase (NAD+) activity"/>
    <property type="evidence" value="ECO:0007669"/>
    <property type="project" value="UniProtKB-UniRule"/>
</dbReference>
<organism evidence="12 13">
    <name type="scientific">Varibaculum cambriense</name>
    <dbReference type="NCBI Taxonomy" id="184870"/>
    <lineage>
        <taxon>Bacteria</taxon>
        <taxon>Bacillati</taxon>
        <taxon>Actinomycetota</taxon>
        <taxon>Actinomycetes</taxon>
        <taxon>Actinomycetales</taxon>
        <taxon>Actinomycetaceae</taxon>
        <taxon>Varibaculum</taxon>
    </lineage>
</organism>